<evidence type="ECO:0000259" key="2">
    <source>
        <dbReference type="PROSITE" id="PS50975"/>
    </source>
</evidence>
<evidence type="ECO:0000256" key="1">
    <source>
        <dbReference type="PROSITE-ProRule" id="PRU00409"/>
    </source>
</evidence>
<feature type="domain" description="ATP-grasp" evidence="2">
    <location>
        <begin position="112"/>
        <end position="330"/>
    </location>
</feature>
<dbReference type="SUPFAM" id="SSF56059">
    <property type="entry name" value="Glutathione synthetase ATP-binding domain-like"/>
    <property type="match status" value="1"/>
</dbReference>
<organism evidence="4">
    <name type="scientific">Pseudomonas solani</name>
    <dbReference type="NCBI Taxonomy" id="2731552"/>
    <lineage>
        <taxon>Bacteria</taxon>
        <taxon>Pseudomonadati</taxon>
        <taxon>Pseudomonadota</taxon>
        <taxon>Gammaproteobacteria</taxon>
        <taxon>Pseudomonadales</taxon>
        <taxon>Pseudomonadaceae</taxon>
        <taxon>Pseudomonas</taxon>
    </lineage>
</organism>
<keyword evidence="1" id="KW-0067">ATP-binding</keyword>
<name>A0AAU7XY21_9PSED</name>
<dbReference type="Proteomes" id="UP001064896">
    <property type="component" value="Chromosome"/>
</dbReference>
<sequence length="370" mass="39701">MPESPPLREGVALLDVRHDAPEHERRVHHWLGEHIAALLDTPFLADRQDSATRARYFIPNDTLIGRGQARELGIRSDADFFGGMVAEPFMATKAITHPLPGPSAHAPPGWSEGFFHLAGRAVLSGYSAFNIDDAMQAGIRLLLSGPVRVKPVRATAGRGQCRVTDENQLREAVAAQDLDEIATWGLVLEEHLDDVLTYSVGQVQVAGITASYFGTQGLTEDNGGVSVYGGSELLVARGGWKDLLDLAGDEPVYLAIEQARAYEQAAQACFPGFLASRRNYDIAQGINARGHLRSGVLEQSWRIGGASAAEILAIEAFATDPQLTCIRAATVERYGAGFEIPGGAALLYQGDDAEVGPISKFARVEPYGVA</sequence>
<evidence type="ECO:0000313" key="4">
    <source>
        <dbReference type="EMBL" id="XBY61736.1"/>
    </source>
</evidence>
<accession>A0AAU7XY21</accession>
<dbReference type="InterPro" id="IPR011761">
    <property type="entry name" value="ATP-grasp"/>
</dbReference>
<protein>
    <submittedName>
        <fullName evidence="4">DUF3182 family protein</fullName>
    </submittedName>
</protein>
<keyword evidence="5" id="KW-1185">Reference proteome</keyword>
<dbReference type="InterPro" id="IPR021519">
    <property type="entry name" value="DUF3182"/>
</dbReference>
<evidence type="ECO:0000313" key="3">
    <source>
        <dbReference type="EMBL" id="BCD88426.1"/>
    </source>
</evidence>
<reference evidence="4" key="2">
    <citation type="submission" date="2023-08" db="EMBL/GenBank/DDBJ databases">
        <title>Increased levels of nutrients transform a symbiont into a lethal pathobiont.</title>
        <authorList>
            <person name="Lachnit T."/>
            <person name="Ulrich L."/>
            <person name="Willmer F.M."/>
            <person name="Hasenbein T."/>
            <person name="Steiner L.X."/>
            <person name="Wolters M."/>
            <person name="Herbst E.M."/>
            <person name="Deines P."/>
        </authorList>
    </citation>
    <scope>NUCLEOTIDE SEQUENCE</scope>
    <source>
        <strain evidence="4">T3</strain>
    </source>
</reference>
<proteinExistence type="predicted"/>
<dbReference type="Pfam" id="PF11379">
    <property type="entry name" value="DUF3182"/>
    <property type="match status" value="1"/>
</dbReference>
<dbReference type="RefSeq" id="WP_043244716.1">
    <property type="nucleotide sequence ID" value="NZ_AP023081.1"/>
</dbReference>
<keyword evidence="1" id="KW-0547">Nucleotide-binding</keyword>
<reference evidence="3" key="1">
    <citation type="submission" date="2020-05" db="EMBL/GenBank/DDBJ databases">
        <title>Complete genome sequence of Pseudomonas sp. Sm006.</title>
        <authorList>
            <person name="Takeuchi K."/>
            <person name="Someya N."/>
        </authorList>
    </citation>
    <scope>NUCLEOTIDE SEQUENCE</scope>
    <source>
        <strain evidence="3">Sm006</strain>
    </source>
</reference>
<dbReference type="PROSITE" id="PS50975">
    <property type="entry name" value="ATP_GRASP"/>
    <property type="match status" value="1"/>
</dbReference>
<evidence type="ECO:0000313" key="5">
    <source>
        <dbReference type="Proteomes" id="UP001064896"/>
    </source>
</evidence>
<gene>
    <name evidence="4" type="ORF">ABS648_17375</name>
    <name evidence="3" type="ORF">PSm6_48330</name>
</gene>
<dbReference type="EMBL" id="AP023081">
    <property type="protein sequence ID" value="BCD88426.1"/>
    <property type="molecule type" value="Genomic_DNA"/>
</dbReference>
<dbReference type="GO" id="GO:0046872">
    <property type="term" value="F:metal ion binding"/>
    <property type="evidence" value="ECO:0007669"/>
    <property type="project" value="InterPro"/>
</dbReference>
<dbReference type="AlphaFoldDB" id="A0AAU7XY21"/>
<dbReference type="GO" id="GO:0005524">
    <property type="term" value="F:ATP binding"/>
    <property type="evidence" value="ECO:0007669"/>
    <property type="project" value="UniProtKB-UniRule"/>
</dbReference>
<dbReference type="EMBL" id="CP158373">
    <property type="protein sequence ID" value="XBY61736.1"/>
    <property type="molecule type" value="Genomic_DNA"/>
</dbReference>